<evidence type="ECO:0000256" key="2">
    <source>
        <dbReference type="ARBA" id="ARBA00022832"/>
    </source>
</evidence>
<keyword evidence="1" id="KW-0436">Ligase</keyword>
<dbReference type="EC" id="6.2.1.3" evidence="4"/>
<dbReference type="HOGENOM" id="CLU_000022_45_5_1"/>
<evidence type="ECO:0000313" key="7">
    <source>
        <dbReference type="Proteomes" id="UP000014500"/>
    </source>
</evidence>
<reference evidence="7" key="1">
    <citation type="submission" date="2011-05" db="EMBL/GenBank/DDBJ databases">
        <authorList>
            <person name="Richards S.R."/>
            <person name="Qu J."/>
            <person name="Jiang H."/>
            <person name="Jhangiani S.N."/>
            <person name="Agravi P."/>
            <person name="Goodspeed R."/>
            <person name="Gross S."/>
            <person name="Mandapat C."/>
            <person name="Jackson L."/>
            <person name="Mathew T."/>
            <person name="Pu L."/>
            <person name="Thornton R."/>
            <person name="Saada N."/>
            <person name="Wilczek-Boney K.B."/>
            <person name="Lee S."/>
            <person name="Kovar C."/>
            <person name="Wu Y."/>
            <person name="Scherer S.E."/>
            <person name="Worley K.C."/>
            <person name="Muzny D.M."/>
            <person name="Gibbs R."/>
        </authorList>
    </citation>
    <scope>NUCLEOTIDE SEQUENCE</scope>
    <source>
        <strain evidence="7">Brora</strain>
    </source>
</reference>
<dbReference type="InterPro" id="IPR042099">
    <property type="entry name" value="ANL_N_sf"/>
</dbReference>
<reference evidence="6" key="2">
    <citation type="submission" date="2015-02" db="UniProtKB">
        <authorList>
            <consortium name="EnsemblMetazoa"/>
        </authorList>
    </citation>
    <scope>IDENTIFICATION</scope>
</reference>
<dbReference type="InterPro" id="IPR020845">
    <property type="entry name" value="AMP-binding_CS"/>
</dbReference>
<dbReference type="Gene3D" id="3.40.50.12780">
    <property type="entry name" value="N-terminal domain of ligase-like"/>
    <property type="match status" value="1"/>
</dbReference>
<organism evidence="6 7">
    <name type="scientific">Strigamia maritima</name>
    <name type="common">European centipede</name>
    <name type="synonym">Geophilus maritimus</name>
    <dbReference type="NCBI Taxonomy" id="126957"/>
    <lineage>
        <taxon>Eukaryota</taxon>
        <taxon>Metazoa</taxon>
        <taxon>Ecdysozoa</taxon>
        <taxon>Arthropoda</taxon>
        <taxon>Myriapoda</taxon>
        <taxon>Chilopoda</taxon>
        <taxon>Pleurostigmophora</taxon>
        <taxon>Geophilomorpha</taxon>
        <taxon>Linotaeniidae</taxon>
        <taxon>Strigamia</taxon>
    </lineage>
</organism>
<dbReference type="PhylomeDB" id="T1IW95"/>
<dbReference type="AlphaFoldDB" id="T1IW95"/>
<dbReference type="EnsemblMetazoa" id="SMAR005459-RA">
    <property type="protein sequence ID" value="SMAR005459-PA"/>
    <property type="gene ID" value="SMAR005459"/>
</dbReference>
<feature type="domain" description="AMP-dependent synthetase/ligase" evidence="5">
    <location>
        <begin position="67"/>
        <end position="486"/>
    </location>
</feature>
<keyword evidence="3" id="KW-0443">Lipid metabolism</keyword>
<dbReference type="SUPFAM" id="SSF56801">
    <property type="entry name" value="Acetyl-CoA synthetase-like"/>
    <property type="match status" value="1"/>
</dbReference>
<dbReference type="OMA" id="FNRPGPN"/>
<dbReference type="PROSITE" id="PS00455">
    <property type="entry name" value="AMP_BINDING"/>
    <property type="match status" value="1"/>
</dbReference>
<evidence type="ECO:0000259" key="5">
    <source>
        <dbReference type="Pfam" id="PF00501"/>
    </source>
</evidence>
<proteinExistence type="predicted"/>
<keyword evidence="7" id="KW-1185">Reference proteome</keyword>
<keyword evidence="2" id="KW-0276">Fatty acid metabolism</keyword>
<evidence type="ECO:0000313" key="6">
    <source>
        <dbReference type="EnsemblMetazoa" id="SMAR005459-PA"/>
    </source>
</evidence>
<dbReference type="Pfam" id="PF23562">
    <property type="entry name" value="AMP-binding_C_3"/>
    <property type="match status" value="1"/>
</dbReference>
<evidence type="ECO:0000256" key="1">
    <source>
        <dbReference type="ARBA" id="ARBA00022598"/>
    </source>
</evidence>
<sequence>MVDMNNFVKDLIEKPFSDTHLPRHQLGPDYVIPTTDIRTWYADGAIKLDLPQDLDPLWAPISVVTLFRNTVEAYPNTTALVAKRNGVEVKYTYSEYWDNVRTIAKGFIKLGFVAFHSVGILGFNSPEWLISYLAAIFAGGFSAGVYTTNSAEACYHVLNDCEANIVVVENDVQLEKILKIRDLLPHLKAIVQYRGKPQHPDVISWEDLMRIGQSVPDDVLERRIKGIAINQCCCVIYTSGTTGNPKGVMISHDNVIISITKFITRKIWDYVEGNEKTISYLPLSHVAALTNDIYLAIFMAQTVHFATPDALKGRMVDILLQVQPTSFGAVPRVYEKIYEKLQDVESNMGSVKRNLFKWAQKQGLKYHRLKNKSSEPILFSLAKNLVFKKVKRRMGLHNVKVFVCGGAALSTEIQNYFLSLDIVILEGYGLSESTCSHIGNTKQDKIVGSVGNVNLMKTQEVKILNPDQEGNGEILLRGRNIFMGYLRLEDQTKEALDDDRWLHSGDMGTIDKSGNLYITGRIKELIITSGGENIPPLIIEDAIKKQLPIISNCMVVGEKRKYLTLLITLKTELDMDTLLPSDRLTSQALSWCQSVGCQATTVSEILQTNDADVMSRIQVGINYYNEKEAMSNAQKIQKWTILTKDFSIPNGELVICDESCLDLRVDESLDCYRPMEWNTRIMTSLLVSLGRVVDTSGHAKVGFSPCCKRMEFGFILQPFAFLQVYFNSYYNFPIFCFRTCFRAYICIISFFSDYFVGDSFFGHFRKCSLILNTICNELVLGFQ</sequence>
<dbReference type="GO" id="GO:0016020">
    <property type="term" value="C:membrane"/>
    <property type="evidence" value="ECO:0007669"/>
    <property type="project" value="TreeGrafter"/>
</dbReference>
<dbReference type="PANTHER" id="PTHR43272:SF32">
    <property type="entry name" value="AMP-DEPENDENT SYNTHETASE_LIGASE DOMAIN-CONTAINING PROTEIN"/>
    <property type="match status" value="1"/>
</dbReference>
<dbReference type="GO" id="GO:0005783">
    <property type="term" value="C:endoplasmic reticulum"/>
    <property type="evidence" value="ECO:0007669"/>
    <property type="project" value="TreeGrafter"/>
</dbReference>
<evidence type="ECO:0000256" key="3">
    <source>
        <dbReference type="ARBA" id="ARBA00023098"/>
    </source>
</evidence>
<dbReference type="GO" id="GO:0004467">
    <property type="term" value="F:long-chain fatty acid-CoA ligase activity"/>
    <property type="evidence" value="ECO:0007669"/>
    <property type="project" value="UniProtKB-EC"/>
</dbReference>
<name>T1IW95_STRMM</name>
<dbReference type="STRING" id="126957.T1IW95"/>
<dbReference type="eggNOG" id="KOG1256">
    <property type="taxonomic scope" value="Eukaryota"/>
</dbReference>
<dbReference type="Proteomes" id="UP000014500">
    <property type="component" value="Unassembled WGS sequence"/>
</dbReference>
<dbReference type="PANTHER" id="PTHR43272">
    <property type="entry name" value="LONG-CHAIN-FATTY-ACID--COA LIGASE"/>
    <property type="match status" value="1"/>
</dbReference>
<dbReference type="EMBL" id="JH431612">
    <property type="status" value="NOT_ANNOTATED_CDS"/>
    <property type="molecule type" value="Genomic_DNA"/>
</dbReference>
<evidence type="ECO:0000256" key="4">
    <source>
        <dbReference type="ARBA" id="ARBA00026121"/>
    </source>
</evidence>
<accession>T1IW95</accession>
<dbReference type="InterPro" id="IPR000873">
    <property type="entry name" value="AMP-dep_synth/lig_dom"/>
</dbReference>
<dbReference type="Pfam" id="PF00501">
    <property type="entry name" value="AMP-binding"/>
    <property type="match status" value="1"/>
</dbReference>
<protein>
    <recommendedName>
        <fullName evidence="4">long-chain-fatty-acid--CoA ligase</fullName>
        <ecNumber evidence="4">6.2.1.3</ecNumber>
    </recommendedName>
</protein>